<dbReference type="InterPro" id="IPR001647">
    <property type="entry name" value="HTH_TetR"/>
</dbReference>
<dbReference type="PRINTS" id="PR00455">
    <property type="entry name" value="HTHTETR"/>
</dbReference>
<dbReference type="InterPro" id="IPR011075">
    <property type="entry name" value="TetR_C"/>
</dbReference>
<dbReference type="InterPro" id="IPR050109">
    <property type="entry name" value="HTH-type_TetR-like_transc_reg"/>
</dbReference>
<dbReference type="GO" id="GO:0000976">
    <property type="term" value="F:transcription cis-regulatory region binding"/>
    <property type="evidence" value="ECO:0007669"/>
    <property type="project" value="TreeGrafter"/>
</dbReference>
<dbReference type="PANTHER" id="PTHR30055">
    <property type="entry name" value="HTH-TYPE TRANSCRIPTIONAL REGULATOR RUTR"/>
    <property type="match status" value="1"/>
</dbReference>
<name>A0A3N2GQY1_9PSEU</name>
<dbReference type="SUPFAM" id="SSF48498">
    <property type="entry name" value="Tetracyclin repressor-like, C-terminal domain"/>
    <property type="match status" value="1"/>
</dbReference>
<dbReference type="SUPFAM" id="SSF46689">
    <property type="entry name" value="Homeodomain-like"/>
    <property type="match status" value="1"/>
</dbReference>
<gene>
    <name evidence="6" type="ORF">EDD35_1317</name>
</gene>
<evidence type="ECO:0000313" key="6">
    <source>
        <dbReference type="EMBL" id="ROS39024.1"/>
    </source>
</evidence>
<dbReference type="Gene3D" id="1.10.10.60">
    <property type="entry name" value="Homeodomain-like"/>
    <property type="match status" value="1"/>
</dbReference>
<comment type="caution">
    <text evidence="6">The sequence shown here is derived from an EMBL/GenBank/DDBJ whole genome shotgun (WGS) entry which is preliminary data.</text>
</comment>
<protein>
    <submittedName>
        <fullName evidence="6">TetR family transcriptional regulator</fullName>
    </submittedName>
</protein>
<keyword evidence="7" id="KW-1185">Reference proteome</keyword>
<dbReference type="PANTHER" id="PTHR30055:SF148">
    <property type="entry name" value="TETR-FAMILY TRANSCRIPTIONAL REGULATOR"/>
    <property type="match status" value="1"/>
</dbReference>
<evidence type="ECO:0000256" key="2">
    <source>
        <dbReference type="ARBA" id="ARBA00023125"/>
    </source>
</evidence>
<dbReference type="AlphaFoldDB" id="A0A3N2GQY1"/>
<feature type="DNA-binding region" description="H-T-H motif" evidence="4">
    <location>
        <begin position="41"/>
        <end position="60"/>
    </location>
</feature>
<evidence type="ECO:0000259" key="5">
    <source>
        <dbReference type="PROSITE" id="PS50977"/>
    </source>
</evidence>
<accession>A0A3N2GQY1</accession>
<dbReference type="Proteomes" id="UP000274843">
    <property type="component" value="Unassembled WGS sequence"/>
</dbReference>
<dbReference type="Pfam" id="PF16859">
    <property type="entry name" value="TetR_C_11"/>
    <property type="match status" value="1"/>
</dbReference>
<feature type="domain" description="HTH tetR-type" evidence="5">
    <location>
        <begin position="18"/>
        <end position="78"/>
    </location>
</feature>
<keyword evidence="3" id="KW-0804">Transcription</keyword>
<dbReference type="InterPro" id="IPR036271">
    <property type="entry name" value="Tet_transcr_reg_TetR-rel_C_sf"/>
</dbReference>
<dbReference type="Gene3D" id="1.10.357.10">
    <property type="entry name" value="Tetracycline Repressor, domain 2"/>
    <property type="match status" value="1"/>
</dbReference>
<proteinExistence type="predicted"/>
<dbReference type="PROSITE" id="PS50977">
    <property type="entry name" value="HTH_TETR_2"/>
    <property type="match status" value="1"/>
</dbReference>
<evidence type="ECO:0000256" key="1">
    <source>
        <dbReference type="ARBA" id="ARBA00023015"/>
    </source>
</evidence>
<organism evidence="6 7">
    <name type="scientific">Amycolatopsis thermoflava</name>
    <dbReference type="NCBI Taxonomy" id="84480"/>
    <lineage>
        <taxon>Bacteria</taxon>
        <taxon>Bacillati</taxon>
        <taxon>Actinomycetota</taxon>
        <taxon>Actinomycetes</taxon>
        <taxon>Pseudonocardiales</taxon>
        <taxon>Pseudonocardiaceae</taxon>
        <taxon>Amycolatopsis</taxon>
        <taxon>Amycolatopsis methanolica group</taxon>
    </lineage>
</organism>
<dbReference type="Pfam" id="PF00440">
    <property type="entry name" value="TetR_N"/>
    <property type="match status" value="1"/>
</dbReference>
<keyword evidence="1" id="KW-0805">Transcription regulation</keyword>
<dbReference type="GO" id="GO:0003700">
    <property type="term" value="F:DNA-binding transcription factor activity"/>
    <property type="evidence" value="ECO:0007669"/>
    <property type="project" value="TreeGrafter"/>
</dbReference>
<evidence type="ECO:0000256" key="3">
    <source>
        <dbReference type="ARBA" id="ARBA00023163"/>
    </source>
</evidence>
<evidence type="ECO:0000256" key="4">
    <source>
        <dbReference type="PROSITE-ProRule" id="PRU00335"/>
    </source>
</evidence>
<keyword evidence="2 4" id="KW-0238">DNA-binding</keyword>
<reference evidence="6 7" key="1">
    <citation type="submission" date="2018-11" db="EMBL/GenBank/DDBJ databases">
        <title>Sequencing the genomes of 1000 actinobacteria strains.</title>
        <authorList>
            <person name="Klenk H.-P."/>
        </authorList>
    </citation>
    <scope>NUCLEOTIDE SEQUENCE [LARGE SCALE GENOMIC DNA]</scope>
    <source>
        <strain evidence="6 7">DSM 44348</strain>
    </source>
</reference>
<dbReference type="InterPro" id="IPR009057">
    <property type="entry name" value="Homeodomain-like_sf"/>
</dbReference>
<evidence type="ECO:0000313" key="7">
    <source>
        <dbReference type="Proteomes" id="UP000274843"/>
    </source>
</evidence>
<sequence length="209" mass="22427">MSDSAPATGLRRPGGRTARTRALVLDAVTSLLVDAGYDGLSIDAVAERSGVHRATVYRRWRDVGGLLADVFDAAAGDEWVPADTGSLVGDLIALNQEVFESLRDESSVTRALIAASFRSAQAAAALREFWRDRYRRCEVVVSRARRRGEIAGEVDAHRLLVAATAPLYHRLVLMGEPPQAEMAEQAARDAACSALPVVGGPGYQARPTE</sequence>
<dbReference type="EMBL" id="RKHY01000001">
    <property type="protein sequence ID" value="ROS39024.1"/>
    <property type="molecule type" value="Genomic_DNA"/>
</dbReference>